<evidence type="ECO:0000313" key="3">
    <source>
        <dbReference type="Proteomes" id="UP001165083"/>
    </source>
</evidence>
<feature type="signal peptide" evidence="1">
    <location>
        <begin position="1"/>
        <end position="21"/>
    </location>
</feature>
<reference evidence="2" key="1">
    <citation type="submission" date="2023-04" db="EMBL/GenBank/DDBJ databases">
        <title>Phytophthora lilii NBRC 32176.</title>
        <authorList>
            <person name="Ichikawa N."/>
            <person name="Sato H."/>
            <person name="Tonouchi N."/>
        </authorList>
    </citation>
    <scope>NUCLEOTIDE SEQUENCE</scope>
    <source>
        <strain evidence="2">NBRC 32176</strain>
    </source>
</reference>
<name>A0A9W6TD40_9STRA</name>
<dbReference type="PROSITE" id="PS51257">
    <property type="entry name" value="PROKAR_LIPOPROTEIN"/>
    <property type="match status" value="1"/>
</dbReference>
<comment type="caution">
    <text evidence="2">The sequence shown here is derived from an EMBL/GenBank/DDBJ whole genome shotgun (WGS) entry which is preliminary data.</text>
</comment>
<proteinExistence type="predicted"/>
<accession>A0A9W6TD40</accession>
<dbReference type="Proteomes" id="UP001165083">
    <property type="component" value="Unassembled WGS sequence"/>
</dbReference>
<dbReference type="EMBL" id="BSXW01000054">
    <property type="protein sequence ID" value="GMF10787.1"/>
    <property type="molecule type" value="Genomic_DNA"/>
</dbReference>
<dbReference type="AlphaFoldDB" id="A0A9W6TD40"/>
<keyword evidence="1" id="KW-0732">Signal</keyword>
<dbReference type="OrthoDB" id="10619148at2759"/>
<gene>
    <name evidence="2" type="ORF">Plil01_000155800</name>
</gene>
<protein>
    <submittedName>
        <fullName evidence="2">Unnamed protein product</fullName>
    </submittedName>
</protein>
<evidence type="ECO:0000256" key="1">
    <source>
        <dbReference type="SAM" id="SignalP"/>
    </source>
</evidence>
<organism evidence="2 3">
    <name type="scientific">Phytophthora lilii</name>
    <dbReference type="NCBI Taxonomy" id="2077276"/>
    <lineage>
        <taxon>Eukaryota</taxon>
        <taxon>Sar</taxon>
        <taxon>Stramenopiles</taxon>
        <taxon>Oomycota</taxon>
        <taxon>Peronosporomycetes</taxon>
        <taxon>Peronosporales</taxon>
        <taxon>Peronosporaceae</taxon>
        <taxon>Phytophthora</taxon>
    </lineage>
</organism>
<sequence>MRSRVLWLLLLLLSCVSVGDAAITSALVTPASLSAGVTGTVDVAFTTGAIVPVGGTIVVTFPSTFYVDSAAALTTAIGFDSGSTVVAVPATRVVTITIATMDAAAGAISFTLDSITNPGRMR</sequence>
<keyword evidence="3" id="KW-1185">Reference proteome</keyword>
<evidence type="ECO:0000313" key="2">
    <source>
        <dbReference type="EMBL" id="GMF10787.1"/>
    </source>
</evidence>
<feature type="chain" id="PRO_5040822992" evidence="1">
    <location>
        <begin position="22"/>
        <end position="122"/>
    </location>
</feature>